<dbReference type="Proteomes" id="UP000070501">
    <property type="component" value="Unassembled WGS sequence"/>
</dbReference>
<feature type="region of interest" description="Disordered" evidence="1">
    <location>
        <begin position="48"/>
        <end position="67"/>
    </location>
</feature>
<gene>
    <name evidence="2" type="ORF">Micbo1qcDRAFT_199611</name>
</gene>
<feature type="region of interest" description="Disordered" evidence="1">
    <location>
        <begin position="111"/>
        <end position="180"/>
    </location>
</feature>
<dbReference type="OrthoDB" id="5359669at2759"/>
<protein>
    <submittedName>
        <fullName evidence="2">Uncharacterized protein</fullName>
    </submittedName>
</protein>
<name>A0A136JI80_9PEZI</name>
<proteinExistence type="predicted"/>
<evidence type="ECO:0000313" key="3">
    <source>
        <dbReference type="Proteomes" id="UP000070501"/>
    </source>
</evidence>
<accession>A0A136JI80</accession>
<feature type="compositionally biased region" description="Polar residues" evidence="1">
    <location>
        <begin position="136"/>
        <end position="148"/>
    </location>
</feature>
<feature type="compositionally biased region" description="Basic and acidic residues" evidence="1">
    <location>
        <begin position="117"/>
        <end position="134"/>
    </location>
</feature>
<evidence type="ECO:0000256" key="1">
    <source>
        <dbReference type="SAM" id="MobiDB-lite"/>
    </source>
</evidence>
<dbReference type="AlphaFoldDB" id="A0A136JI80"/>
<dbReference type="InParanoid" id="A0A136JI80"/>
<reference evidence="3" key="1">
    <citation type="submission" date="2016-02" db="EMBL/GenBank/DDBJ databases">
        <title>Draft genome sequence of Microdochium bolleyi, a fungal endophyte of beachgrass.</title>
        <authorList>
            <consortium name="DOE Joint Genome Institute"/>
            <person name="David A.S."/>
            <person name="May G."/>
            <person name="Haridas S."/>
            <person name="Lim J."/>
            <person name="Wang M."/>
            <person name="Labutti K."/>
            <person name="Lipzen A."/>
            <person name="Barry K."/>
            <person name="Grigoriev I.V."/>
        </authorList>
    </citation>
    <scope>NUCLEOTIDE SEQUENCE [LARGE SCALE GENOMIC DNA]</scope>
    <source>
        <strain evidence="3">J235TASD1</strain>
    </source>
</reference>
<feature type="compositionally biased region" description="Basic and acidic residues" evidence="1">
    <location>
        <begin position="163"/>
        <end position="175"/>
    </location>
</feature>
<organism evidence="2 3">
    <name type="scientific">Microdochium bolleyi</name>
    <dbReference type="NCBI Taxonomy" id="196109"/>
    <lineage>
        <taxon>Eukaryota</taxon>
        <taxon>Fungi</taxon>
        <taxon>Dikarya</taxon>
        <taxon>Ascomycota</taxon>
        <taxon>Pezizomycotina</taxon>
        <taxon>Sordariomycetes</taxon>
        <taxon>Xylariomycetidae</taxon>
        <taxon>Xylariales</taxon>
        <taxon>Microdochiaceae</taxon>
        <taxon>Microdochium</taxon>
    </lineage>
</organism>
<evidence type="ECO:0000313" key="2">
    <source>
        <dbReference type="EMBL" id="KXJ96851.1"/>
    </source>
</evidence>
<keyword evidence="3" id="KW-1185">Reference proteome</keyword>
<sequence>MAFQRTASPVLTMPSGGAHQAFGGSAFAHQTTLFNNLASHSGMQPGFAQMPMASTTRTSRKRSRDEAGVNLDVAEAKSSTIDPIKEPEDGWVFGPGMTLIKKSSYVSEASSQSGTWLEEKAAQEKARKEEEARALDQQTRPSLRTNKSQRLDMTVVALPENGSHPDRASPVRDSEAASSQPSIDNFTLHLGIGWSRISQDDHIQAAARGWARYIENHYPVSNVRIQLDSKGLQSYLVEANEGFFLFAENLQQGQFVSQDLNRTFENLRSSPPVFEGTAPMSAAVSPASTEPTTAQQAFNVEGYILLFLSSGKGGLPPPPREAMDCRFSWDRSG</sequence>
<dbReference type="EMBL" id="KQ964245">
    <property type="protein sequence ID" value="KXJ96851.1"/>
    <property type="molecule type" value="Genomic_DNA"/>
</dbReference>